<evidence type="ECO:0000313" key="3">
    <source>
        <dbReference type="EMBL" id="CCE63970.1"/>
    </source>
</evidence>
<dbReference type="Proteomes" id="UP000005666">
    <property type="component" value="Chromosome 7"/>
</dbReference>
<dbReference type="PANTHER" id="PTHR48070">
    <property type="entry name" value="ESTERASE OVCA2"/>
    <property type="match status" value="1"/>
</dbReference>
<evidence type="ECO:0000259" key="2">
    <source>
        <dbReference type="Pfam" id="PF03959"/>
    </source>
</evidence>
<dbReference type="EMBL" id="HE612862">
    <property type="protein sequence ID" value="CCE63970.1"/>
    <property type="molecule type" value="Genomic_DNA"/>
</dbReference>
<dbReference type="InterPro" id="IPR050593">
    <property type="entry name" value="LovG"/>
</dbReference>
<dbReference type="Pfam" id="PF03959">
    <property type="entry name" value="FSH1"/>
    <property type="match status" value="1"/>
</dbReference>
<dbReference type="KEGG" id="tpf:TPHA_0G01330"/>
<proteinExistence type="predicted"/>
<dbReference type="Gene3D" id="3.40.50.1820">
    <property type="entry name" value="alpha/beta hydrolase"/>
    <property type="match status" value="1"/>
</dbReference>
<dbReference type="OrthoDB" id="2094269at2759"/>
<feature type="domain" description="Serine hydrolase" evidence="2">
    <location>
        <begin position="7"/>
        <end position="226"/>
    </location>
</feature>
<dbReference type="GO" id="GO:0005634">
    <property type="term" value="C:nucleus"/>
    <property type="evidence" value="ECO:0007669"/>
    <property type="project" value="TreeGrafter"/>
</dbReference>
<dbReference type="HOGENOM" id="CLU_051938_2_2_1"/>
<keyword evidence="1" id="KW-0378">Hydrolase</keyword>
<evidence type="ECO:0000256" key="1">
    <source>
        <dbReference type="ARBA" id="ARBA00022801"/>
    </source>
</evidence>
<evidence type="ECO:0000313" key="4">
    <source>
        <dbReference type="Proteomes" id="UP000005666"/>
    </source>
</evidence>
<dbReference type="GeneID" id="11535771"/>
<sequence length="263" mass="29553">MAVASPAKKKILMLHGYMQSDRIFKAKVGGLRKKLKKLGYDAMVPCAIEVAGIKDSDPDAADVAKKLNTSDADHNKLYGWYIKNGPPTAVNGDYEIKQQTFDYLRDYIIENGPFEGIMGFSQGAGVAGYLLTDFYNILNLTEEQQPPFKFFVAFSGFRLEPDQYQQTYLDNLITTPSLHVIGELDTLVTEERSSSLFNACAEGSKTQLVHPGGHFVPSSNPFQTQICNWIQMITLKDDDPKKNQRKRTPKTIQMPLILQQYLT</sequence>
<dbReference type="RefSeq" id="XP_003686404.1">
    <property type="nucleotide sequence ID" value="XM_003686356.1"/>
</dbReference>
<dbReference type="AlphaFoldDB" id="G8BVP2"/>
<keyword evidence="4" id="KW-1185">Reference proteome</keyword>
<dbReference type="GO" id="GO:0016787">
    <property type="term" value="F:hydrolase activity"/>
    <property type="evidence" value="ECO:0007669"/>
    <property type="project" value="UniProtKB-KW"/>
</dbReference>
<dbReference type="PANTHER" id="PTHR48070:SF6">
    <property type="entry name" value="ESTERASE OVCA2"/>
    <property type="match status" value="1"/>
</dbReference>
<gene>
    <name evidence="3" type="primary">TPHA0G01330</name>
    <name evidence="3" type="ordered locus">TPHA_0G01330</name>
</gene>
<dbReference type="SUPFAM" id="SSF53474">
    <property type="entry name" value="alpha/beta-Hydrolases"/>
    <property type="match status" value="1"/>
</dbReference>
<dbReference type="eggNOG" id="KOG2551">
    <property type="taxonomic scope" value="Eukaryota"/>
</dbReference>
<dbReference type="InterPro" id="IPR029058">
    <property type="entry name" value="AB_hydrolase_fold"/>
</dbReference>
<dbReference type="InterPro" id="IPR005645">
    <property type="entry name" value="FSH-like_dom"/>
</dbReference>
<name>G8BVP2_TETPH</name>
<organism evidence="3 4">
    <name type="scientific">Tetrapisispora phaffii (strain ATCC 24235 / CBS 4417 / NBRC 1672 / NRRL Y-8282 / UCD 70-5)</name>
    <name type="common">Yeast</name>
    <name type="synonym">Fabospora phaffii</name>
    <dbReference type="NCBI Taxonomy" id="1071381"/>
    <lineage>
        <taxon>Eukaryota</taxon>
        <taxon>Fungi</taxon>
        <taxon>Dikarya</taxon>
        <taxon>Ascomycota</taxon>
        <taxon>Saccharomycotina</taxon>
        <taxon>Saccharomycetes</taxon>
        <taxon>Saccharomycetales</taxon>
        <taxon>Saccharomycetaceae</taxon>
        <taxon>Tetrapisispora</taxon>
    </lineage>
</organism>
<dbReference type="OMA" id="EEPRGWW"/>
<dbReference type="GO" id="GO:0005777">
    <property type="term" value="C:peroxisome"/>
    <property type="evidence" value="ECO:0007669"/>
    <property type="project" value="EnsemblFungi"/>
</dbReference>
<reference evidence="3 4" key="1">
    <citation type="journal article" date="2011" name="Proc. Natl. Acad. Sci. U.S.A.">
        <title>Evolutionary erosion of yeast sex chromosomes by mating-type switching accidents.</title>
        <authorList>
            <person name="Gordon J.L."/>
            <person name="Armisen D."/>
            <person name="Proux-Wera E."/>
            <person name="Oheigeartaigh S.S."/>
            <person name="Byrne K.P."/>
            <person name="Wolfe K.H."/>
        </authorList>
    </citation>
    <scope>NUCLEOTIDE SEQUENCE [LARGE SCALE GENOMIC DNA]</scope>
    <source>
        <strain evidence="4">ATCC 24235 / CBS 4417 / NBRC 1672 / NRRL Y-8282 / UCD 70-5</strain>
    </source>
</reference>
<protein>
    <recommendedName>
        <fullName evidence="2">Serine hydrolase domain-containing protein</fullName>
    </recommendedName>
</protein>
<accession>G8BVP2</accession>